<dbReference type="AlphaFoldDB" id="A0AAD7G3G8"/>
<accession>A0AAD7G3G8</accession>
<reference evidence="1" key="1">
    <citation type="submission" date="2023-03" db="EMBL/GenBank/DDBJ databases">
        <title>Massive genome expansion in bonnet fungi (Mycena s.s.) driven by repeated elements and novel gene families across ecological guilds.</title>
        <authorList>
            <consortium name="Lawrence Berkeley National Laboratory"/>
            <person name="Harder C.B."/>
            <person name="Miyauchi S."/>
            <person name="Viragh M."/>
            <person name="Kuo A."/>
            <person name="Thoen E."/>
            <person name="Andreopoulos B."/>
            <person name="Lu D."/>
            <person name="Skrede I."/>
            <person name="Drula E."/>
            <person name="Henrissat B."/>
            <person name="Morin E."/>
            <person name="Kohler A."/>
            <person name="Barry K."/>
            <person name="LaButti K."/>
            <person name="Morin E."/>
            <person name="Salamov A."/>
            <person name="Lipzen A."/>
            <person name="Mereny Z."/>
            <person name="Hegedus B."/>
            <person name="Baldrian P."/>
            <person name="Stursova M."/>
            <person name="Weitz H."/>
            <person name="Taylor A."/>
            <person name="Grigoriev I.V."/>
            <person name="Nagy L.G."/>
            <person name="Martin F."/>
            <person name="Kauserud H."/>
        </authorList>
    </citation>
    <scope>NUCLEOTIDE SEQUENCE</scope>
    <source>
        <strain evidence="1">CBHHK067</strain>
    </source>
</reference>
<name>A0AAD7G3G8_MYCRO</name>
<dbReference type="Proteomes" id="UP001221757">
    <property type="component" value="Unassembled WGS sequence"/>
</dbReference>
<proteinExistence type="predicted"/>
<keyword evidence="2" id="KW-1185">Reference proteome</keyword>
<evidence type="ECO:0000313" key="1">
    <source>
        <dbReference type="EMBL" id="KAJ7662371.1"/>
    </source>
</evidence>
<protein>
    <submittedName>
        <fullName evidence="1">Uncharacterized protein</fullName>
    </submittedName>
</protein>
<sequence length="241" mass="27213">MRLRVPALPGILVLDDWTLRVHVHPSHDLTTHARGDELIRAWFRAWRGTLPSPLPRVRGEWRVGASAIGHVGYQARRASSSRWREGRGNAEMWKWAEGRVTASPGILIVRFIQIENCVHDPTPPQPLKRVSYSARDTLEFYCPTFSGATPRLLAERYSANFIWRSILRASTRCRCNSHIATPLLRRAPACSARDRRHTVTDSQSHADPMHAETMIGQNFVNSIGHLATLCTVFSILALLLL</sequence>
<evidence type="ECO:0000313" key="2">
    <source>
        <dbReference type="Proteomes" id="UP001221757"/>
    </source>
</evidence>
<dbReference type="EMBL" id="JARKIE010000242">
    <property type="protein sequence ID" value="KAJ7662371.1"/>
    <property type="molecule type" value="Genomic_DNA"/>
</dbReference>
<comment type="caution">
    <text evidence="1">The sequence shown here is derived from an EMBL/GenBank/DDBJ whole genome shotgun (WGS) entry which is preliminary data.</text>
</comment>
<gene>
    <name evidence="1" type="ORF">B0H17DRAFT_1144379</name>
</gene>
<organism evidence="1 2">
    <name type="scientific">Mycena rosella</name>
    <name type="common">Pink bonnet</name>
    <name type="synonym">Agaricus rosellus</name>
    <dbReference type="NCBI Taxonomy" id="1033263"/>
    <lineage>
        <taxon>Eukaryota</taxon>
        <taxon>Fungi</taxon>
        <taxon>Dikarya</taxon>
        <taxon>Basidiomycota</taxon>
        <taxon>Agaricomycotina</taxon>
        <taxon>Agaricomycetes</taxon>
        <taxon>Agaricomycetidae</taxon>
        <taxon>Agaricales</taxon>
        <taxon>Marasmiineae</taxon>
        <taxon>Mycenaceae</taxon>
        <taxon>Mycena</taxon>
    </lineage>
</organism>